<dbReference type="EMBL" id="JAADJT010000013">
    <property type="protein sequence ID" value="NGZ87516.1"/>
    <property type="molecule type" value="Genomic_DNA"/>
</dbReference>
<feature type="signal peptide" evidence="1">
    <location>
        <begin position="1"/>
        <end position="17"/>
    </location>
</feature>
<reference evidence="3" key="1">
    <citation type="submission" date="2023-07" db="EMBL/GenBank/DDBJ databases">
        <title>Duganella aceri sp. nov., isolated from tree sap.</title>
        <authorList>
            <person name="Kim I.S."/>
        </authorList>
    </citation>
    <scope>NUCLEOTIDE SEQUENCE [LARGE SCALE GENOMIC DNA]</scope>
    <source>
        <strain evidence="3">SAP-35</strain>
    </source>
</reference>
<evidence type="ECO:0000256" key="1">
    <source>
        <dbReference type="SAM" id="SignalP"/>
    </source>
</evidence>
<sequence length="78" mass="7791">MVFLLYSSVLAAAPAHACCTGTDCPLVQCVATACTPSAMPAAAGLVAAVAPQAMRVAPIAESAVIPPQPAKEVWCPPD</sequence>
<keyword evidence="3" id="KW-1185">Reference proteome</keyword>
<dbReference type="RefSeq" id="WP_166107643.1">
    <property type="nucleotide sequence ID" value="NZ_JAADJT010000013.1"/>
</dbReference>
<protein>
    <submittedName>
        <fullName evidence="2">Uncharacterized protein</fullName>
    </submittedName>
</protein>
<evidence type="ECO:0000313" key="3">
    <source>
        <dbReference type="Proteomes" id="UP000666369"/>
    </source>
</evidence>
<dbReference type="Proteomes" id="UP000666369">
    <property type="component" value="Unassembled WGS sequence"/>
</dbReference>
<gene>
    <name evidence="2" type="ORF">GW587_25055</name>
</gene>
<comment type="caution">
    <text evidence="2">The sequence shown here is derived from an EMBL/GenBank/DDBJ whole genome shotgun (WGS) entry which is preliminary data.</text>
</comment>
<keyword evidence="1" id="KW-0732">Signal</keyword>
<proteinExistence type="predicted"/>
<accession>A0ABX0FSB0</accession>
<organism evidence="2 3">
    <name type="scientific">Duganella aceris</name>
    <dbReference type="NCBI Taxonomy" id="2703883"/>
    <lineage>
        <taxon>Bacteria</taxon>
        <taxon>Pseudomonadati</taxon>
        <taxon>Pseudomonadota</taxon>
        <taxon>Betaproteobacteria</taxon>
        <taxon>Burkholderiales</taxon>
        <taxon>Oxalobacteraceae</taxon>
        <taxon>Telluria group</taxon>
        <taxon>Duganella</taxon>
    </lineage>
</organism>
<name>A0ABX0FSB0_9BURK</name>
<feature type="chain" id="PRO_5046246013" evidence="1">
    <location>
        <begin position="18"/>
        <end position="78"/>
    </location>
</feature>
<evidence type="ECO:0000313" key="2">
    <source>
        <dbReference type="EMBL" id="NGZ87516.1"/>
    </source>
</evidence>